<dbReference type="SUPFAM" id="SSF53448">
    <property type="entry name" value="Nucleotide-diphospho-sugar transferases"/>
    <property type="match status" value="1"/>
</dbReference>
<dbReference type="Gene3D" id="3.90.550.10">
    <property type="entry name" value="Spore Coat Polysaccharide Biosynthesis Protein SpsA, Chain A"/>
    <property type="match status" value="1"/>
</dbReference>
<gene>
    <name evidence="2" type="ORF">FKM52_18065</name>
</gene>
<feature type="domain" description="Glycosyltransferase 2-like" evidence="1">
    <location>
        <begin position="7"/>
        <end position="142"/>
    </location>
</feature>
<dbReference type="Proteomes" id="UP000319523">
    <property type="component" value="Unassembled WGS sequence"/>
</dbReference>
<organism evidence="2 3">
    <name type="scientific">Mixta tenebrionis</name>
    <dbReference type="NCBI Taxonomy" id="2562439"/>
    <lineage>
        <taxon>Bacteria</taxon>
        <taxon>Pseudomonadati</taxon>
        <taxon>Pseudomonadota</taxon>
        <taxon>Gammaproteobacteria</taxon>
        <taxon>Enterobacterales</taxon>
        <taxon>Erwiniaceae</taxon>
        <taxon>Mixta</taxon>
    </lineage>
</organism>
<dbReference type="AlphaFoldDB" id="A0A506V669"/>
<dbReference type="OrthoDB" id="6432904at2"/>
<evidence type="ECO:0000313" key="3">
    <source>
        <dbReference type="Proteomes" id="UP000319523"/>
    </source>
</evidence>
<proteinExistence type="predicted"/>
<accession>A0A506V669</accession>
<dbReference type="InterPro" id="IPR001173">
    <property type="entry name" value="Glyco_trans_2-like"/>
</dbReference>
<evidence type="ECO:0000259" key="1">
    <source>
        <dbReference type="Pfam" id="PF00535"/>
    </source>
</evidence>
<dbReference type="GO" id="GO:0016758">
    <property type="term" value="F:hexosyltransferase activity"/>
    <property type="evidence" value="ECO:0007669"/>
    <property type="project" value="UniProtKB-ARBA"/>
</dbReference>
<keyword evidence="3" id="KW-1185">Reference proteome</keyword>
<sequence length="306" mass="35258">MNSCRLSIIVTAHNCEKWLQGTLDSIVASAGSALSCCDIVIINDASEDNTQYIIETFAAAYPQVRYQQTSLRNIGKVRNYAVTQARGDYVLMVDGDDKLLPGAVDAHLKILTEQSPDIFLSKLIESRNGKTSRAAVWHNRSPETLTNNEAITRFLIHRDIQAHFIGQYFLRRLLQEYPFPPFICYEDAWLFPLLLIKSKKILYADSGFYLYNKHASSLSTRIHPDKINCLLTATQHMDEVLPSHYQPLITCHWIEVANRHSEILKATGEWEKVIKRINQQSLLAFLFNSQIRWSYKRKMLKVRRLK</sequence>
<dbReference type="Pfam" id="PF00535">
    <property type="entry name" value="Glycos_transf_2"/>
    <property type="match status" value="1"/>
</dbReference>
<dbReference type="RefSeq" id="WP_141177550.1">
    <property type="nucleotide sequence ID" value="NZ_JBHUFX010000001.1"/>
</dbReference>
<dbReference type="InterPro" id="IPR029044">
    <property type="entry name" value="Nucleotide-diphossugar_trans"/>
</dbReference>
<dbReference type="EMBL" id="VHQI01000013">
    <property type="protein sequence ID" value="TPW40543.1"/>
    <property type="molecule type" value="Genomic_DNA"/>
</dbReference>
<name>A0A506V669_9GAMM</name>
<reference evidence="2 3" key="1">
    <citation type="submission" date="2019-06" db="EMBL/GenBank/DDBJ databases">
        <authorList>
            <person name="Yang Y."/>
        </authorList>
    </citation>
    <scope>NUCLEOTIDE SEQUENCE [LARGE SCALE GENOMIC DNA]</scope>
    <source>
        <strain evidence="2 3">BIT-26</strain>
    </source>
</reference>
<dbReference type="CDD" id="cd00761">
    <property type="entry name" value="Glyco_tranf_GTA_type"/>
    <property type="match status" value="1"/>
</dbReference>
<dbReference type="PANTHER" id="PTHR22916">
    <property type="entry name" value="GLYCOSYLTRANSFERASE"/>
    <property type="match status" value="1"/>
</dbReference>
<comment type="caution">
    <text evidence="2">The sequence shown here is derived from an EMBL/GenBank/DDBJ whole genome shotgun (WGS) entry which is preliminary data.</text>
</comment>
<keyword evidence="2" id="KW-0808">Transferase</keyword>
<evidence type="ECO:0000313" key="2">
    <source>
        <dbReference type="EMBL" id="TPW40543.1"/>
    </source>
</evidence>
<protein>
    <submittedName>
        <fullName evidence="2">Glycosyltransferase family 2 protein</fullName>
    </submittedName>
</protein>